<dbReference type="AlphaFoldDB" id="A0A9N9HPQ0"/>
<feature type="non-terminal residue" evidence="1">
    <location>
        <position position="119"/>
    </location>
</feature>
<evidence type="ECO:0000313" key="2">
    <source>
        <dbReference type="Proteomes" id="UP000789831"/>
    </source>
</evidence>
<protein>
    <submittedName>
        <fullName evidence="1">11325_t:CDS:1</fullName>
    </submittedName>
</protein>
<feature type="non-terminal residue" evidence="1">
    <location>
        <position position="1"/>
    </location>
</feature>
<sequence length="119" mass="13666">AGLWKSVMQPYYESETTEIVSLANLHGDALEYSEQVRWLQQFASYRMLGKACLRHGMVDPVDTESNDIIIETRDLMKDETLEKSLKLAEGLDCAESQHVIDLVRNKTCLNTKQMMQLQK</sequence>
<keyword evidence="2" id="KW-1185">Reference proteome</keyword>
<organism evidence="1 2">
    <name type="scientific">Ambispora gerdemannii</name>
    <dbReference type="NCBI Taxonomy" id="144530"/>
    <lineage>
        <taxon>Eukaryota</taxon>
        <taxon>Fungi</taxon>
        <taxon>Fungi incertae sedis</taxon>
        <taxon>Mucoromycota</taxon>
        <taxon>Glomeromycotina</taxon>
        <taxon>Glomeromycetes</taxon>
        <taxon>Archaeosporales</taxon>
        <taxon>Ambisporaceae</taxon>
        <taxon>Ambispora</taxon>
    </lineage>
</organism>
<dbReference type="EMBL" id="CAJVPL010017658">
    <property type="protein sequence ID" value="CAG8699512.1"/>
    <property type="molecule type" value="Genomic_DNA"/>
</dbReference>
<dbReference type="OrthoDB" id="2440103at2759"/>
<name>A0A9N9HPQ0_9GLOM</name>
<reference evidence="1" key="1">
    <citation type="submission" date="2021-06" db="EMBL/GenBank/DDBJ databases">
        <authorList>
            <person name="Kallberg Y."/>
            <person name="Tangrot J."/>
            <person name="Rosling A."/>
        </authorList>
    </citation>
    <scope>NUCLEOTIDE SEQUENCE</scope>
    <source>
        <strain evidence="1">MT106</strain>
    </source>
</reference>
<proteinExistence type="predicted"/>
<accession>A0A9N9HPQ0</accession>
<comment type="caution">
    <text evidence="1">The sequence shown here is derived from an EMBL/GenBank/DDBJ whole genome shotgun (WGS) entry which is preliminary data.</text>
</comment>
<evidence type="ECO:0000313" key="1">
    <source>
        <dbReference type="EMBL" id="CAG8699512.1"/>
    </source>
</evidence>
<gene>
    <name evidence="1" type="ORF">AGERDE_LOCUS13438</name>
</gene>
<dbReference type="Proteomes" id="UP000789831">
    <property type="component" value="Unassembled WGS sequence"/>
</dbReference>